<dbReference type="Proteomes" id="UP000564496">
    <property type="component" value="Unassembled WGS sequence"/>
</dbReference>
<dbReference type="GO" id="GO:0016829">
    <property type="term" value="F:lyase activity"/>
    <property type="evidence" value="ECO:0007669"/>
    <property type="project" value="UniProtKB-KW"/>
</dbReference>
<evidence type="ECO:0008006" key="6">
    <source>
        <dbReference type="Google" id="ProtNLM"/>
    </source>
</evidence>
<dbReference type="EMBL" id="JACBZR010000001">
    <property type="protein sequence ID" value="NYI78275.1"/>
    <property type="molecule type" value="Genomic_DNA"/>
</dbReference>
<comment type="caution">
    <text evidence="4">The sequence shown here is derived from an EMBL/GenBank/DDBJ whole genome shotgun (WGS) entry which is preliminary data.</text>
</comment>
<dbReference type="CDD" id="cd06558">
    <property type="entry name" value="crotonase-like"/>
    <property type="match status" value="1"/>
</dbReference>
<protein>
    <recommendedName>
        <fullName evidence="6">Enoyl-CoA hydratase/isomerase family protein</fullName>
    </recommendedName>
</protein>
<name>A0A7Z0ISV8_9ACTN</name>
<proteinExistence type="inferred from homology"/>
<dbReference type="PANTHER" id="PTHR11941:SF169">
    <property type="entry name" value="(7AS)-7A-METHYL-1,5-DIOXO-2,3,5,6,7,7A-HEXAHYDRO-1H-INDENE-CARBOXYL-COA HYDROLASE"/>
    <property type="match status" value="1"/>
</dbReference>
<organism evidence="4 5">
    <name type="scientific">Nocardioides panzhihuensis</name>
    <dbReference type="NCBI Taxonomy" id="860243"/>
    <lineage>
        <taxon>Bacteria</taxon>
        <taxon>Bacillati</taxon>
        <taxon>Actinomycetota</taxon>
        <taxon>Actinomycetes</taxon>
        <taxon>Propionibacteriales</taxon>
        <taxon>Nocardioidaceae</taxon>
        <taxon>Nocardioides</taxon>
    </lineage>
</organism>
<dbReference type="AlphaFoldDB" id="A0A7Z0ISV8"/>
<dbReference type="SUPFAM" id="SSF52096">
    <property type="entry name" value="ClpP/crotonase"/>
    <property type="match status" value="1"/>
</dbReference>
<accession>A0A7Z0ISV8</accession>
<evidence type="ECO:0000313" key="4">
    <source>
        <dbReference type="EMBL" id="NYI78275.1"/>
    </source>
</evidence>
<reference evidence="4 5" key="1">
    <citation type="submission" date="2020-07" db="EMBL/GenBank/DDBJ databases">
        <title>Sequencing the genomes of 1000 actinobacteria strains.</title>
        <authorList>
            <person name="Klenk H.-P."/>
        </authorList>
    </citation>
    <scope>NUCLEOTIDE SEQUENCE [LARGE SCALE GENOMIC DNA]</scope>
    <source>
        <strain evidence="4 5">DSM 26487</strain>
    </source>
</reference>
<evidence type="ECO:0000256" key="2">
    <source>
        <dbReference type="ARBA" id="ARBA00023098"/>
    </source>
</evidence>
<dbReference type="GO" id="GO:0006635">
    <property type="term" value="P:fatty acid beta-oxidation"/>
    <property type="evidence" value="ECO:0007669"/>
    <property type="project" value="TreeGrafter"/>
</dbReference>
<dbReference type="RefSeq" id="WP_343051614.1">
    <property type="nucleotide sequence ID" value="NZ_JACBZR010000001.1"/>
</dbReference>
<keyword evidence="2" id="KW-0443">Lipid metabolism</keyword>
<dbReference type="PANTHER" id="PTHR11941">
    <property type="entry name" value="ENOYL-COA HYDRATASE-RELATED"/>
    <property type="match status" value="1"/>
</dbReference>
<evidence type="ECO:0000313" key="5">
    <source>
        <dbReference type="Proteomes" id="UP000564496"/>
    </source>
</evidence>
<dbReference type="Gene3D" id="3.90.226.10">
    <property type="entry name" value="2-enoyl-CoA Hydratase, Chain A, domain 1"/>
    <property type="match status" value="1"/>
</dbReference>
<sequence>MGITNTSGVTDLGALAHGAAVLTGDPDQSPLAVVDLDAARDAPPELVSRACSEQSKPTVVTVGIATEPVSPSLAPLLEALTTTLAPAGPGHAWVPADTDALERISATVRTAPTAALTLANLLRMAPRGTVADHLQLESLAYSTLLAGSEFRAWRARTPTAPVPDDSRPVLLDRDGDILTITLNRPERHNAFGRAVRDGLIEGLELALADDSLSSVVLRGAGRSFCSGGDLAEFGTAADPAAAHLVRLGRSAGRLMHELGDRVRVEVHGACIGAGVEVPSFAAEVVARDDAFFQLPELAMGLIPGAGGTVSLTQRIGPWRTAFLALTGDWIGVGTALEWGLVDGRL</sequence>
<comment type="similarity">
    <text evidence="1">Belongs to the enoyl-CoA hydratase/isomerase family.</text>
</comment>
<dbReference type="InterPro" id="IPR029045">
    <property type="entry name" value="ClpP/crotonase-like_dom_sf"/>
</dbReference>
<keyword evidence="5" id="KW-1185">Reference proteome</keyword>
<dbReference type="InterPro" id="IPR001753">
    <property type="entry name" value="Enoyl-CoA_hydra/iso"/>
</dbReference>
<evidence type="ECO:0000256" key="3">
    <source>
        <dbReference type="ARBA" id="ARBA00023239"/>
    </source>
</evidence>
<keyword evidence="3" id="KW-0456">Lyase</keyword>
<evidence type="ECO:0000256" key="1">
    <source>
        <dbReference type="ARBA" id="ARBA00005254"/>
    </source>
</evidence>
<dbReference type="Pfam" id="PF00378">
    <property type="entry name" value="ECH_1"/>
    <property type="match status" value="1"/>
</dbReference>
<gene>
    <name evidence="4" type="ORF">BJ988_002923</name>
</gene>